<keyword evidence="4" id="KW-1185">Reference proteome</keyword>
<sequence length="284" mass="31746">MKLYTESRERELEEQGVIHIELRIRPRRLIAILLVLAMHGLFFYLLLKIRADIQSGKPVSGPMVFIMEKVKQVQKGEPEPKKVAAKSAPTKNTTAKKTIISPPNPDGIIDPNLPAEPPKKYEDAVPDMAAMLNAARERRQKAEAAAAAENRAAEQGQRGLSPQQIAEANVRRSMQQASGQDGTNGVFQIVSKSVRVGTFTFRGWKVNSNGWKQTIEVDAGVGGNLDLAMVRKMIEIIRTHYKGDFRWESNRLGRVVTLSARVEDSAELEAFMLEEFPEFAKPKR</sequence>
<evidence type="ECO:0008006" key="5">
    <source>
        <dbReference type="Google" id="ProtNLM"/>
    </source>
</evidence>
<gene>
    <name evidence="3" type="ORF">GCM10011282_15590</name>
</gene>
<evidence type="ECO:0000313" key="4">
    <source>
        <dbReference type="Proteomes" id="UP000620127"/>
    </source>
</evidence>
<dbReference type="Proteomes" id="UP000620127">
    <property type="component" value="Unassembled WGS sequence"/>
</dbReference>
<feature type="region of interest" description="Disordered" evidence="1">
    <location>
        <begin position="75"/>
        <end position="110"/>
    </location>
</feature>
<evidence type="ECO:0000256" key="1">
    <source>
        <dbReference type="SAM" id="MobiDB-lite"/>
    </source>
</evidence>
<accession>A0ABQ2XCU1</accession>
<protein>
    <recommendedName>
        <fullName evidence="5">Protein TonB</fullName>
    </recommendedName>
</protein>
<reference evidence="4" key="1">
    <citation type="journal article" date="2019" name="Int. J. Syst. Evol. Microbiol.">
        <title>The Global Catalogue of Microorganisms (GCM) 10K type strain sequencing project: providing services to taxonomists for standard genome sequencing and annotation.</title>
        <authorList>
            <consortium name="The Broad Institute Genomics Platform"/>
            <consortium name="The Broad Institute Genome Sequencing Center for Infectious Disease"/>
            <person name="Wu L."/>
            <person name="Ma J."/>
        </authorList>
    </citation>
    <scope>NUCLEOTIDE SEQUENCE [LARGE SCALE GENOMIC DNA]</scope>
    <source>
        <strain evidence="4">KCTC 23916</strain>
    </source>
</reference>
<feature type="transmembrane region" description="Helical" evidence="2">
    <location>
        <begin position="29"/>
        <end position="47"/>
    </location>
</feature>
<keyword evidence="2" id="KW-0812">Transmembrane</keyword>
<proteinExistence type="predicted"/>
<evidence type="ECO:0000313" key="3">
    <source>
        <dbReference type="EMBL" id="GGX10176.1"/>
    </source>
</evidence>
<organism evidence="3 4">
    <name type="scientific">Undibacterium macrobrachii</name>
    <dbReference type="NCBI Taxonomy" id="1119058"/>
    <lineage>
        <taxon>Bacteria</taxon>
        <taxon>Pseudomonadati</taxon>
        <taxon>Pseudomonadota</taxon>
        <taxon>Betaproteobacteria</taxon>
        <taxon>Burkholderiales</taxon>
        <taxon>Oxalobacteraceae</taxon>
        <taxon>Undibacterium</taxon>
    </lineage>
</organism>
<keyword evidence="2" id="KW-1133">Transmembrane helix</keyword>
<dbReference type="RefSeq" id="WP_189345497.1">
    <property type="nucleotide sequence ID" value="NZ_BMYT01000002.1"/>
</dbReference>
<name>A0ABQ2XCU1_9BURK</name>
<dbReference type="EMBL" id="BMYT01000002">
    <property type="protein sequence ID" value="GGX10176.1"/>
    <property type="molecule type" value="Genomic_DNA"/>
</dbReference>
<comment type="caution">
    <text evidence="3">The sequence shown here is derived from an EMBL/GenBank/DDBJ whole genome shotgun (WGS) entry which is preliminary data.</text>
</comment>
<evidence type="ECO:0000256" key="2">
    <source>
        <dbReference type="SAM" id="Phobius"/>
    </source>
</evidence>
<keyword evidence="2" id="KW-0472">Membrane</keyword>